<dbReference type="Pfam" id="PF17170">
    <property type="entry name" value="DUF5128"/>
    <property type="match status" value="1"/>
</dbReference>
<dbReference type="Proteomes" id="UP001199750">
    <property type="component" value="Unassembled WGS sequence"/>
</dbReference>
<reference evidence="1" key="1">
    <citation type="submission" date="2022-01" db="EMBL/GenBank/DDBJ databases">
        <title>Collection of gut derived symbiotic bacterial strains cultured from healthy donors.</title>
        <authorList>
            <person name="Lin H."/>
            <person name="Kohout C."/>
            <person name="Waligurski E."/>
            <person name="Pamer E.G."/>
        </authorList>
    </citation>
    <scope>NUCLEOTIDE SEQUENCE</scope>
    <source>
        <strain evidence="1">DFI.1.149</strain>
    </source>
</reference>
<dbReference type="EMBL" id="JAKNDN010000005">
    <property type="protein sequence ID" value="MCG4958883.1"/>
    <property type="molecule type" value="Genomic_DNA"/>
</dbReference>
<name>A0AAW5C205_9BACT</name>
<evidence type="ECO:0000313" key="1">
    <source>
        <dbReference type="EMBL" id="MCG4958883.1"/>
    </source>
</evidence>
<sequence length="192" mass="22025">MSLLLDTSKCSITVLETTENNLIGHVDKLSVVKDRMYVLDCDNSIILIYDINGKYLSKIASRGRARNEYTEIADFYVSENRLYLLDNMGMKLLIYDLFGQYIRTLDISMYWANGVFAINDMIYLINHDSDTHHGKYHIFEIDSNGVLVNRYWKCKEMAGIGPDMNVCSSIDGEFHVCILPENSIYKIDTSSC</sequence>
<comment type="caution">
    <text evidence="1">The sequence shown here is derived from an EMBL/GenBank/DDBJ whole genome shotgun (WGS) entry which is preliminary data.</text>
</comment>
<protein>
    <submittedName>
        <fullName evidence="1">6-bladed beta-propeller</fullName>
    </submittedName>
</protein>
<accession>A0AAW5C205</accession>
<proteinExistence type="predicted"/>
<evidence type="ECO:0000313" key="2">
    <source>
        <dbReference type="Proteomes" id="UP001199750"/>
    </source>
</evidence>
<organism evidence="1 2">
    <name type="scientific">Odoribacter splanchnicus</name>
    <dbReference type="NCBI Taxonomy" id="28118"/>
    <lineage>
        <taxon>Bacteria</taxon>
        <taxon>Pseudomonadati</taxon>
        <taxon>Bacteroidota</taxon>
        <taxon>Bacteroidia</taxon>
        <taxon>Bacteroidales</taxon>
        <taxon>Odoribacteraceae</taxon>
        <taxon>Odoribacter</taxon>
    </lineage>
</organism>
<dbReference type="Gene3D" id="2.120.10.30">
    <property type="entry name" value="TolB, C-terminal domain"/>
    <property type="match status" value="1"/>
</dbReference>
<dbReference type="SUPFAM" id="SSF63825">
    <property type="entry name" value="YWTD domain"/>
    <property type="match status" value="1"/>
</dbReference>
<dbReference type="InterPro" id="IPR011042">
    <property type="entry name" value="6-blade_b-propeller_TolB-like"/>
</dbReference>
<dbReference type="AlphaFoldDB" id="A0AAW5C205"/>
<gene>
    <name evidence="1" type="ORF">L0P03_03305</name>
</gene>